<feature type="compositionally biased region" description="Polar residues" evidence="1">
    <location>
        <begin position="295"/>
        <end position="312"/>
    </location>
</feature>
<reference evidence="2 3" key="1">
    <citation type="journal article" date="2018" name="J. Invertebr. Pathol.">
        <title>New genotyping method for the causative agent of crayfish plague (Aphanomyces astaci) based on whole genome data.</title>
        <authorList>
            <person name="Minardi D."/>
            <person name="Studholme D.J."/>
            <person name="van der Giezen M."/>
            <person name="Pretto T."/>
            <person name="Oidtmann B."/>
        </authorList>
    </citation>
    <scope>NUCLEOTIDE SEQUENCE [LARGE SCALE GENOMIC DNA]</scope>
    <source>
        <strain evidence="2 3">KB13</strain>
    </source>
</reference>
<dbReference type="Proteomes" id="UP000275652">
    <property type="component" value="Unassembled WGS sequence"/>
</dbReference>
<evidence type="ECO:0000256" key="1">
    <source>
        <dbReference type="SAM" id="MobiDB-lite"/>
    </source>
</evidence>
<name>A0A9X8E653_APHAT</name>
<accession>A0A9X8E653</accession>
<gene>
    <name evidence="2" type="ORF">DYB28_005735</name>
</gene>
<comment type="caution">
    <text evidence="2">The sequence shown here is derived from an EMBL/GenBank/DDBJ whole genome shotgun (WGS) entry which is preliminary data.</text>
</comment>
<protein>
    <submittedName>
        <fullName evidence="2">Uncharacterized protein</fullName>
    </submittedName>
</protein>
<dbReference type="EMBL" id="QUTI01019260">
    <property type="protein sequence ID" value="RLO09781.1"/>
    <property type="molecule type" value="Genomic_DNA"/>
</dbReference>
<feature type="region of interest" description="Disordered" evidence="1">
    <location>
        <begin position="394"/>
        <end position="423"/>
    </location>
</feature>
<evidence type="ECO:0000313" key="3">
    <source>
        <dbReference type="Proteomes" id="UP000275652"/>
    </source>
</evidence>
<evidence type="ECO:0000313" key="2">
    <source>
        <dbReference type="EMBL" id="RLO09781.1"/>
    </source>
</evidence>
<proteinExistence type="predicted"/>
<sequence>SATAQLHTVLHSYEDRVSREVERLSCDVQVLGRLLHEQLPAPPALSDDTRPCLEALRQENQLLHERVSSLVHDKTLLQDRVLLLETCIHQLSLDFSSRLAQASIPAPPSSGYRFQLPSELTALLTKMSSEMADVKEAIDTSSSNQAFGRAVKYTTIPSSDAHDHCEYFMKQLVEQADRGDLTDDERKSLLGLKLSADKSPTTLNACTPRDHVDNLIEASERYMDEPVKAYAIRLQTILDEVDFPASKGVAMFKRGVRHARAESCLEHTDRELNSITDCMKLLRAREVRLDEITAKPQTHTKPRSNSSASTPSGDGATSELMTTNHAQQQKAFVALIERSNQVQQGFVDALTRQTQPNYAAPIQPSQPYGFAYQQAALIQPATSSFGQPYQQPYAPNTIAPSDQAALPPNLTPTQNEMPGAGRTRVGHTPVVMSSKPDEMTVSGQNARTTYLCAQSSRTLKSTTFFRRALKYALIKWCVLQDVENIFADVPVMIKAFCKPAKSAVIKKMAVAYEVK</sequence>
<organism evidence="2 3">
    <name type="scientific">Aphanomyces astaci</name>
    <name type="common">Crayfish plague agent</name>
    <dbReference type="NCBI Taxonomy" id="112090"/>
    <lineage>
        <taxon>Eukaryota</taxon>
        <taxon>Sar</taxon>
        <taxon>Stramenopiles</taxon>
        <taxon>Oomycota</taxon>
        <taxon>Saprolegniomycetes</taxon>
        <taxon>Saprolegniales</taxon>
        <taxon>Verrucalvaceae</taxon>
        <taxon>Aphanomyces</taxon>
    </lineage>
</organism>
<feature type="region of interest" description="Disordered" evidence="1">
    <location>
        <begin position="292"/>
        <end position="319"/>
    </location>
</feature>
<feature type="non-terminal residue" evidence="2">
    <location>
        <position position="515"/>
    </location>
</feature>
<dbReference type="AlphaFoldDB" id="A0A9X8E653"/>